<feature type="compositionally biased region" description="Low complexity" evidence="1">
    <location>
        <begin position="163"/>
        <end position="172"/>
    </location>
</feature>
<feature type="compositionally biased region" description="Basic and acidic residues" evidence="1">
    <location>
        <begin position="1"/>
        <end position="15"/>
    </location>
</feature>
<gene>
    <name evidence="2" type="ORF">GLOTRDRAFT_139912</name>
</gene>
<dbReference type="KEGG" id="gtr:GLOTRDRAFT_139912"/>
<feature type="compositionally biased region" description="Polar residues" evidence="1">
    <location>
        <begin position="147"/>
        <end position="156"/>
    </location>
</feature>
<dbReference type="OrthoDB" id="2553626at2759"/>
<feature type="compositionally biased region" description="Basic and acidic residues" evidence="1">
    <location>
        <begin position="325"/>
        <end position="337"/>
    </location>
</feature>
<feature type="compositionally biased region" description="Low complexity" evidence="1">
    <location>
        <begin position="369"/>
        <end position="389"/>
    </location>
</feature>
<protein>
    <submittedName>
        <fullName evidence="2">Uncharacterized protein</fullName>
    </submittedName>
</protein>
<feature type="region of interest" description="Disordered" evidence="1">
    <location>
        <begin position="147"/>
        <end position="551"/>
    </location>
</feature>
<feature type="compositionally biased region" description="Low complexity" evidence="1">
    <location>
        <begin position="350"/>
        <end position="361"/>
    </location>
</feature>
<evidence type="ECO:0000256" key="1">
    <source>
        <dbReference type="SAM" id="MobiDB-lite"/>
    </source>
</evidence>
<feature type="compositionally biased region" description="Low complexity" evidence="1">
    <location>
        <begin position="535"/>
        <end position="551"/>
    </location>
</feature>
<feature type="compositionally biased region" description="Low complexity" evidence="1">
    <location>
        <begin position="434"/>
        <end position="447"/>
    </location>
</feature>
<dbReference type="RefSeq" id="XP_007868132.1">
    <property type="nucleotide sequence ID" value="XM_007869941.1"/>
</dbReference>
<reference evidence="2 3" key="1">
    <citation type="journal article" date="2012" name="Science">
        <title>The Paleozoic origin of enzymatic lignin decomposition reconstructed from 31 fungal genomes.</title>
        <authorList>
            <person name="Floudas D."/>
            <person name="Binder M."/>
            <person name="Riley R."/>
            <person name="Barry K."/>
            <person name="Blanchette R.A."/>
            <person name="Henrissat B."/>
            <person name="Martinez A.T."/>
            <person name="Otillar R."/>
            <person name="Spatafora J.W."/>
            <person name="Yadav J.S."/>
            <person name="Aerts A."/>
            <person name="Benoit I."/>
            <person name="Boyd A."/>
            <person name="Carlson A."/>
            <person name="Copeland A."/>
            <person name="Coutinho P.M."/>
            <person name="de Vries R.P."/>
            <person name="Ferreira P."/>
            <person name="Findley K."/>
            <person name="Foster B."/>
            <person name="Gaskell J."/>
            <person name="Glotzer D."/>
            <person name="Gorecki P."/>
            <person name="Heitman J."/>
            <person name="Hesse C."/>
            <person name="Hori C."/>
            <person name="Igarashi K."/>
            <person name="Jurgens J.A."/>
            <person name="Kallen N."/>
            <person name="Kersten P."/>
            <person name="Kohler A."/>
            <person name="Kuees U."/>
            <person name="Kumar T.K.A."/>
            <person name="Kuo A."/>
            <person name="LaButti K."/>
            <person name="Larrondo L.F."/>
            <person name="Lindquist E."/>
            <person name="Ling A."/>
            <person name="Lombard V."/>
            <person name="Lucas S."/>
            <person name="Lundell T."/>
            <person name="Martin R."/>
            <person name="McLaughlin D.J."/>
            <person name="Morgenstern I."/>
            <person name="Morin E."/>
            <person name="Murat C."/>
            <person name="Nagy L.G."/>
            <person name="Nolan M."/>
            <person name="Ohm R.A."/>
            <person name="Patyshakuliyeva A."/>
            <person name="Rokas A."/>
            <person name="Ruiz-Duenas F.J."/>
            <person name="Sabat G."/>
            <person name="Salamov A."/>
            <person name="Samejima M."/>
            <person name="Schmutz J."/>
            <person name="Slot J.C."/>
            <person name="St John F."/>
            <person name="Stenlid J."/>
            <person name="Sun H."/>
            <person name="Sun S."/>
            <person name="Syed K."/>
            <person name="Tsang A."/>
            <person name="Wiebenga A."/>
            <person name="Young D."/>
            <person name="Pisabarro A."/>
            <person name="Eastwood D.C."/>
            <person name="Martin F."/>
            <person name="Cullen D."/>
            <person name="Grigoriev I.V."/>
            <person name="Hibbett D.S."/>
        </authorList>
    </citation>
    <scope>NUCLEOTIDE SEQUENCE [LARGE SCALE GENOMIC DNA]</scope>
    <source>
        <strain evidence="2 3">ATCC 11539</strain>
    </source>
</reference>
<feature type="compositionally biased region" description="Pro residues" evidence="1">
    <location>
        <begin position="180"/>
        <end position="189"/>
    </location>
</feature>
<dbReference type="OMA" id="KWPAGEG"/>
<dbReference type="eggNOG" id="ENOG502SM8X">
    <property type="taxonomic scope" value="Eukaryota"/>
</dbReference>
<proteinExistence type="predicted"/>
<dbReference type="GeneID" id="19304383"/>
<feature type="compositionally biased region" description="Pro residues" evidence="1">
    <location>
        <begin position="252"/>
        <end position="267"/>
    </location>
</feature>
<sequence>MSKSHIDKDKAKKLESQQPPRKLCARHVTSTAQAAIALSLNDAEYDLYTSCLHDLIDCDDDGKTPHDDSYYERISVGVREARAWLRGRYPELSAGDLDSILRLFHPNLNPGDTLAGGQFFAVLRLVTHVRSGKSVERSLVFVQAYPQSQASRSHSPLQRHRSSPYPSQSPSPLRCASDASPPPEPPLPSPEYIRRKSSESQARPPPQHPDTRPPPPPANREPPPVPLKPSNPFLSRRLKKSSGGGAEDPAPQKVPPLPPRKPPPLLPPRHSSLVVSPTGSASASTSTTSTAHGAGASSANRVPHAVTPLMRQSLEASKVGQTVRAMEDRLGKERILEVVKSSSGSGSGGSTRSRSFSPGTRLDPRHNDTASPGTSSASSSSGTDTKSAPALPTRHRRASPPSSAGSMRSFEQVAHASVNPFGPATVAARAYSKSQPQHRSPSASPSRPRSPEPPVSNLAAPSKPKSPPPTHPDRKPPLASVFDPSSPPDSPTAGSTARVGRSKSMHHPAPPPVPPPRRRRPESVQLPGSVDLTEPISSSKPDSYSYSASSYTASGAPAFHTLSRHLSLSSSRDRSANAGAADPIANLQRTLSNLHTRAQPKLDAARYKAEAGLSKRGFVSHAHFNPAHWREEGEEALMADSGSGEGFDPDVDQALDSASDSVEDDRDRDRARVRHAYAERDNLKWPAGDGWAPL</sequence>
<evidence type="ECO:0000313" key="2">
    <source>
        <dbReference type="EMBL" id="EPQ53861.1"/>
    </source>
</evidence>
<feature type="compositionally biased region" description="Low complexity" evidence="1">
    <location>
        <begin position="268"/>
        <end position="299"/>
    </location>
</feature>
<name>S7Q1L0_GLOTA</name>
<dbReference type="HOGENOM" id="CLU_013862_0_0_1"/>
<feature type="compositionally biased region" description="Pro residues" evidence="1">
    <location>
        <begin position="203"/>
        <end position="229"/>
    </location>
</feature>
<dbReference type="EMBL" id="KB469305">
    <property type="protein sequence ID" value="EPQ53861.1"/>
    <property type="molecule type" value="Genomic_DNA"/>
</dbReference>
<keyword evidence="3" id="KW-1185">Reference proteome</keyword>
<feature type="region of interest" description="Disordered" evidence="1">
    <location>
        <begin position="1"/>
        <end position="22"/>
    </location>
</feature>
<organism evidence="2 3">
    <name type="scientific">Gloeophyllum trabeum (strain ATCC 11539 / FP-39264 / Madison 617)</name>
    <name type="common">Brown rot fungus</name>
    <dbReference type="NCBI Taxonomy" id="670483"/>
    <lineage>
        <taxon>Eukaryota</taxon>
        <taxon>Fungi</taxon>
        <taxon>Dikarya</taxon>
        <taxon>Basidiomycota</taxon>
        <taxon>Agaricomycotina</taxon>
        <taxon>Agaricomycetes</taxon>
        <taxon>Gloeophyllales</taxon>
        <taxon>Gloeophyllaceae</taxon>
        <taxon>Gloeophyllum</taxon>
    </lineage>
</organism>
<evidence type="ECO:0000313" key="3">
    <source>
        <dbReference type="Proteomes" id="UP000030669"/>
    </source>
</evidence>
<feature type="region of interest" description="Disordered" evidence="1">
    <location>
        <begin position="630"/>
        <end position="670"/>
    </location>
</feature>
<accession>S7Q1L0</accession>
<dbReference type="Proteomes" id="UP000030669">
    <property type="component" value="Unassembled WGS sequence"/>
</dbReference>
<dbReference type="AlphaFoldDB" id="S7Q1L0"/>